<sequence length="90" mass="10463">MKSSFWYDQAWQLGTSADLNYPKPDQNSYTPSFLQGAIAFFSGSSEPRVWKTQDKQGTLWNAYDPTSGKTIRKVSEDALRVWLEERHYHN</sequence>
<organism evidence="1 2">
    <name type="scientific">Vasconcelosia minhoensis LEGE 07310</name>
    <dbReference type="NCBI Taxonomy" id="915328"/>
    <lineage>
        <taxon>Bacteria</taxon>
        <taxon>Bacillati</taxon>
        <taxon>Cyanobacteriota</taxon>
        <taxon>Cyanophyceae</taxon>
        <taxon>Nodosilineales</taxon>
        <taxon>Cymatolegaceae</taxon>
        <taxon>Vasconcelosia</taxon>
        <taxon>Vasconcelosia minhoensis</taxon>
    </lineage>
</organism>
<accession>A0A8J7AF77</accession>
<evidence type="ECO:0000313" key="1">
    <source>
        <dbReference type="EMBL" id="MBE9076363.1"/>
    </source>
</evidence>
<dbReference type="Proteomes" id="UP000636505">
    <property type="component" value="Unassembled WGS sequence"/>
</dbReference>
<name>A0A8J7AF77_9CYAN</name>
<dbReference type="EMBL" id="JADEXG010000005">
    <property type="protein sequence ID" value="MBE9076363.1"/>
    <property type="molecule type" value="Genomic_DNA"/>
</dbReference>
<gene>
    <name evidence="1" type="ORF">IQ241_03470</name>
</gene>
<keyword evidence="2" id="KW-1185">Reference proteome</keyword>
<comment type="caution">
    <text evidence="1">The sequence shown here is derived from an EMBL/GenBank/DDBJ whole genome shotgun (WGS) entry which is preliminary data.</text>
</comment>
<dbReference type="RefSeq" id="WP_193905023.1">
    <property type="nucleotide sequence ID" value="NZ_JADEXG010000005.1"/>
</dbReference>
<reference evidence="1" key="1">
    <citation type="submission" date="2020-10" db="EMBL/GenBank/DDBJ databases">
        <authorList>
            <person name="Castelo-Branco R."/>
            <person name="Eusebio N."/>
            <person name="Adriana R."/>
            <person name="Vieira A."/>
            <person name="Brugerolle De Fraissinette N."/>
            <person name="Rezende De Castro R."/>
            <person name="Schneider M.P."/>
            <person name="Vasconcelos V."/>
            <person name="Leao P.N."/>
        </authorList>
    </citation>
    <scope>NUCLEOTIDE SEQUENCE</scope>
    <source>
        <strain evidence="1">LEGE 07310</strain>
    </source>
</reference>
<proteinExistence type="predicted"/>
<evidence type="ECO:0000313" key="2">
    <source>
        <dbReference type="Proteomes" id="UP000636505"/>
    </source>
</evidence>
<dbReference type="AlphaFoldDB" id="A0A8J7AF77"/>
<protein>
    <submittedName>
        <fullName evidence="1">Uncharacterized protein</fullName>
    </submittedName>
</protein>